<dbReference type="Gene3D" id="3.60.10.10">
    <property type="entry name" value="Endonuclease/exonuclease/phosphatase"/>
    <property type="match status" value="1"/>
</dbReference>
<evidence type="ECO:0000259" key="3">
    <source>
        <dbReference type="Pfam" id="PF03372"/>
    </source>
</evidence>
<evidence type="ECO:0000256" key="1">
    <source>
        <dbReference type="SAM" id="MobiDB-lite"/>
    </source>
</evidence>
<keyword evidence="4" id="KW-0540">Nuclease</keyword>
<gene>
    <name evidence="4" type="ORF">UCDDA912_g08904</name>
</gene>
<feature type="domain" description="Endonuclease/exonuclease/phosphatase" evidence="3">
    <location>
        <begin position="303"/>
        <end position="597"/>
    </location>
</feature>
<keyword evidence="2" id="KW-0732">Signal</keyword>
<sequence>MKGLLCSVAGALLTRSAAALSISQINGNKFLSPYNGQSLTNISGLITAKGPTGIFVRSTAPDNDSATSDSAFVYSSSVGSSLSVGDIITFDAKVTEYRSSGSTYLYLTELTSPANVVVVSSNNTVTPLVIGEDTLNPPTEQFSSLDGGDVYAIPNAVANISSVNPILDPANYGLDFWESLSAELVTIKDVTVISRPNSYGETWVTGGWPATGRSARGSLTMSALDSNPEVIKIDDPLDGTSNPTAPKIGDKATDITGVVYQQFSFYYILPLTAFEITTPAEGTAPPTTLESTRSCEGITVGDYNVENLAPTSANIDKRADHIVNYLGAPDLVFVQEIQDGSGPTDDGVVDANATLTALVDAIAAVGNVTYSFVEIAPVDGQDGGQPGGNIRVAYLYRPEVVSLYKPSPGDSTTATEVVSGESGPELTLNPGRIDPANPCWDASRKPLVAAWLAEGATKPFFTVNVHWSSKGGSSSLQGDLRPPVNGVVGNRLVQANVTGQFIAEILAIDPSAAVIAAGDFNEFAFVEPLTAFAEISGLTELDEVVGTPVEERYTYTYDMNTQALDHIYVSPGLEEGAAYEHIHVNTWAIEDDVVSDHDPSVALFGVCGA</sequence>
<keyword evidence="4" id="KW-0378">Hydrolase</keyword>
<dbReference type="Proteomes" id="UP000034680">
    <property type="component" value="Unassembled WGS sequence"/>
</dbReference>
<dbReference type="PANTHER" id="PTHR42834">
    <property type="entry name" value="ENDONUCLEASE/EXONUCLEASE/PHOSPHATASE FAMILY PROTEIN (AFU_ORTHOLOGUE AFUA_3G09210)"/>
    <property type="match status" value="1"/>
</dbReference>
<evidence type="ECO:0000313" key="5">
    <source>
        <dbReference type="Proteomes" id="UP000034680"/>
    </source>
</evidence>
<evidence type="ECO:0000256" key="2">
    <source>
        <dbReference type="SAM" id="SignalP"/>
    </source>
</evidence>
<keyword evidence="5" id="KW-1185">Reference proteome</keyword>
<reference evidence="4 5" key="1">
    <citation type="submission" date="2015-05" db="EMBL/GenBank/DDBJ databases">
        <title>Distinctive expansion of gene families associated with plant cell wall degradation and secondary metabolism in the genomes of grapevine trunk pathogens.</title>
        <authorList>
            <person name="Lawrence D.P."/>
            <person name="Travadon R."/>
            <person name="Rolshausen P.E."/>
            <person name="Baumgartner K."/>
        </authorList>
    </citation>
    <scope>NUCLEOTIDE SEQUENCE [LARGE SCALE GENOMIC DNA]</scope>
    <source>
        <strain evidence="4">DA912</strain>
    </source>
</reference>
<name>A0A0G2FAG3_9PEZI</name>
<dbReference type="SUPFAM" id="SSF56219">
    <property type="entry name" value="DNase I-like"/>
    <property type="match status" value="1"/>
</dbReference>
<dbReference type="PANTHER" id="PTHR42834:SF1">
    <property type="entry name" value="ENDONUCLEASE_EXONUCLEASE_PHOSPHATASE FAMILY PROTEIN (AFU_ORTHOLOGUE AFUA_3G09210)"/>
    <property type="match status" value="1"/>
</dbReference>
<dbReference type="InterPro" id="IPR005135">
    <property type="entry name" value="Endo/exonuclease/phosphatase"/>
</dbReference>
<reference evidence="4 5" key="2">
    <citation type="submission" date="2015-05" db="EMBL/GenBank/DDBJ databases">
        <authorList>
            <person name="Morales-Cruz A."/>
            <person name="Amrine K.C."/>
            <person name="Cantu D."/>
        </authorList>
    </citation>
    <scope>NUCLEOTIDE SEQUENCE [LARGE SCALE GENOMIC DNA]</scope>
    <source>
        <strain evidence="4">DA912</strain>
    </source>
</reference>
<dbReference type="STRING" id="1214573.A0A0G2FAG3"/>
<keyword evidence="4" id="KW-0269">Exonuclease</keyword>
<dbReference type="InterPro" id="IPR036691">
    <property type="entry name" value="Endo/exonu/phosph_ase_sf"/>
</dbReference>
<feature type="signal peptide" evidence="2">
    <location>
        <begin position="1"/>
        <end position="19"/>
    </location>
</feature>
<protein>
    <submittedName>
        <fullName evidence="4">Putative endonuclease exonuclease phosphatase family protein</fullName>
    </submittedName>
</protein>
<proteinExistence type="predicted"/>
<keyword evidence="4" id="KW-0255">Endonuclease</keyword>
<dbReference type="AlphaFoldDB" id="A0A0G2FAG3"/>
<organism evidence="4 5">
    <name type="scientific">Diaporthe ampelina</name>
    <dbReference type="NCBI Taxonomy" id="1214573"/>
    <lineage>
        <taxon>Eukaryota</taxon>
        <taxon>Fungi</taxon>
        <taxon>Dikarya</taxon>
        <taxon>Ascomycota</taxon>
        <taxon>Pezizomycotina</taxon>
        <taxon>Sordariomycetes</taxon>
        <taxon>Sordariomycetidae</taxon>
        <taxon>Diaporthales</taxon>
        <taxon>Diaporthaceae</taxon>
        <taxon>Diaporthe</taxon>
    </lineage>
</organism>
<feature type="region of interest" description="Disordered" evidence="1">
    <location>
        <begin position="406"/>
        <end position="432"/>
    </location>
</feature>
<comment type="caution">
    <text evidence="4">The sequence shown here is derived from an EMBL/GenBank/DDBJ whole genome shotgun (WGS) entry which is preliminary data.</text>
</comment>
<evidence type="ECO:0000313" key="4">
    <source>
        <dbReference type="EMBL" id="KKY31181.1"/>
    </source>
</evidence>
<dbReference type="Pfam" id="PF03372">
    <property type="entry name" value="Exo_endo_phos"/>
    <property type="match status" value="1"/>
</dbReference>
<dbReference type="GO" id="GO:0004519">
    <property type="term" value="F:endonuclease activity"/>
    <property type="evidence" value="ECO:0007669"/>
    <property type="project" value="UniProtKB-KW"/>
</dbReference>
<accession>A0A0G2FAG3</accession>
<feature type="chain" id="PRO_5002543850" evidence="2">
    <location>
        <begin position="20"/>
        <end position="609"/>
    </location>
</feature>
<dbReference type="EMBL" id="LCUC01000408">
    <property type="protein sequence ID" value="KKY31181.1"/>
    <property type="molecule type" value="Genomic_DNA"/>
</dbReference>
<dbReference type="OrthoDB" id="47488at2759"/>
<dbReference type="GO" id="GO:0004527">
    <property type="term" value="F:exonuclease activity"/>
    <property type="evidence" value="ECO:0007669"/>
    <property type="project" value="UniProtKB-KW"/>
</dbReference>